<reference evidence="1 2" key="1">
    <citation type="submission" date="2016-10" db="EMBL/GenBank/DDBJ databases">
        <authorList>
            <person name="de Groot N.N."/>
        </authorList>
    </citation>
    <scope>NUCLEOTIDE SEQUENCE [LARGE SCALE GENOMIC DNA]</scope>
    <source>
        <strain evidence="1 2">GAS522</strain>
    </source>
</reference>
<protein>
    <submittedName>
        <fullName evidence="1">Uncharacterized protein</fullName>
    </submittedName>
</protein>
<dbReference type="Proteomes" id="UP000183208">
    <property type="component" value="Unassembled WGS sequence"/>
</dbReference>
<accession>A0A1M7FEC6</accession>
<sequence>MDKQTKTATELEDIVKTRIGAGDFRVTVHRDPEAGWHATIYGNQSAEVHRCQVKADTITPELCQHYDLVE</sequence>
<name>A0A1M7FEC6_9BRAD</name>
<gene>
    <name evidence="1" type="ORF">SAMN05444171_6140</name>
</gene>
<evidence type="ECO:0000313" key="2">
    <source>
        <dbReference type="Proteomes" id="UP000183208"/>
    </source>
</evidence>
<dbReference type="OrthoDB" id="9876013at2"/>
<dbReference type="RefSeq" id="WP_074827125.1">
    <property type="nucleotide sequence ID" value="NZ_FNTI01000001.1"/>
</dbReference>
<proteinExistence type="predicted"/>
<dbReference type="EMBL" id="FNTI01000001">
    <property type="protein sequence ID" value="SEE06619.1"/>
    <property type="molecule type" value="Genomic_DNA"/>
</dbReference>
<evidence type="ECO:0000313" key="1">
    <source>
        <dbReference type="EMBL" id="SEE06619.1"/>
    </source>
</evidence>
<dbReference type="AlphaFoldDB" id="A0A1M7FEC6"/>
<organism evidence="1 2">
    <name type="scientific">Bradyrhizobium lablabi</name>
    <dbReference type="NCBI Taxonomy" id="722472"/>
    <lineage>
        <taxon>Bacteria</taxon>
        <taxon>Pseudomonadati</taxon>
        <taxon>Pseudomonadota</taxon>
        <taxon>Alphaproteobacteria</taxon>
        <taxon>Hyphomicrobiales</taxon>
        <taxon>Nitrobacteraceae</taxon>
        <taxon>Bradyrhizobium</taxon>
    </lineage>
</organism>